<dbReference type="EMBL" id="AMZH03014525">
    <property type="protein sequence ID" value="RRT47495.1"/>
    <property type="molecule type" value="Genomic_DNA"/>
</dbReference>
<comment type="caution">
    <text evidence="1">The sequence shown here is derived from an EMBL/GenBank/DDBJ whole genome shotgun (WGS) entry which is preliminary data.</text>
</comment>
<name>A0A426Y6T3_ENSVE</name>
<proteinExistence type="predicted"/>
<gene>
    <name evidence="1" type="ORF">B296_00027780</name>
</gene>
<protein>
    <submittedName>
        <fullName evidence="1">Uncharacterized protein</fullName>
    </submittedName>
</protein>
<organism evidence="1 2">
    <name type="scientific">Ensete ventricosum</name>
    <name type="common">Abyssinian banana</name>
    <name type="synonym">Musa ensete</name>
    <dbReference type="NCBI Taxonomy" id="4639"/>
    <lineage>
        <taxon>Eukaryota</taxon>
        <taxon>Viridiplantae</taxon>
        <taxon>Streptophyta</taxon>
        <taxon>Embryophyta</taxon>
        <taxon>Tracheophyta</taxon>
        <taxon>Spermatophyta</taxon>
        <taxon>Magnoliopsida</taxon>
        <taxon>Liliopsida</taxon>
        <taxon>Zingiberales</taxon>
        <taxon>Musaceae</taxon>
        <taxon>Ensete</taxon>
    </lineage>
</organism>
<evidence type="ECO:0000313" key="2">
    <source>
        <dbReference type="Proteomes" id="UP000287651"/>
    </source>
</evidence>
<evidence type="ECO:0000313" key="1">
    <source>
        <dbReference type="EMBL" id="RRT47495.1"/>
    </source>
</evidence>
<sequence>MVLRPAPSSGLVSHTIVLAQMSDLRHQRIIWVWIREQGAYGQQHLDVAFIKEEEEEEEKKTACVNHLTLDMVKAGLH</sequence>
<accession>A0A426Y6T3</accession>
<dbReference type="AlphaFoldDB" id="A0A426Y6T3"/>
<reference evidence="1 2" key="1">
    <citation type="journal article" date="2014" name="Agronomy (Basel)">
        <title>A Draft Genome Sequence for Ensete ventricosum, the Drought-Tolerant Tree Against Hunger.</title>
        <authorList>
            <person name="Harrison J."/>
            <person name="Moore K.A."/>
            <person name="Paszkiewicz K."/>
            <person name="Jones T."/>
            <person name="Grant M."/>
            <person name="Ambacheew D."/>
            <person name="Muzemil S."/>
            <person name="Studholme D.J."/>
        </authorList>
    </citation>
    <scope>NUCLEOTIDE SEQUENCE [LARGE SCALE GENOMIC DNA]</scope>
</reference>
<dbReference type="Proteomes" id="UP000287651">
    <property type="component" value="Unassembled WGS sequence"/>
</dbReference>